<dbReference type="PANTHER" id="PTHR13774">
    <property type="entry name" value="PHENAZINE BIOSYNTHESIS PROTEIN"/>
    <property type="match status" value="1"/>
</dbReference>
<dbReference type="Pfam" id="PF02567">
    <property type="entry name" value="PhzC-PhzF"/>
    <property type="match status" value="1"/>
</dbReference>
<evidence type="ECO:0000256" key="2">
    <source>
        <dbReference type="PIRSR" id="PIRSR016184-1"/>
    </source>
</evidence>
<dbReference type="NCBIfam" id="TIGR00654">
    <property type="entry name" value="PhzF_family"/>
    <property type="match status" value="1"/>
</dbReference>
<dbReference type="EMBL" id="JACOGG010000005">
    <property type="protein sequence ID" value="MBC3934993.1"/>
    <property type="molecule type" value="Genomic_DNA"/>
</dbReference>
<comment type="caution">
    <text evidence="3">The sequence shown here is derived from an EMBL/GenBank/DDBJ whole genome shotgun (WGS) entry which is preliminary data.</text>
</comment>
<dbReference type="InterPro" id="IPR003719">
    <property type="entry name" value="Phenazine_PhzF-like"/>
</dbReference>
<accession>A0A923I7I0</accession>
<proteinExistence type="inferred from homology"/>
<dbReference type="Proteomes" id="UP000612361">
    <property type="component" value="Unassembled WGS sequence"/>
</dbReference>
<evidence type="ECO:0000313" key="4">
    <source>
        <dbReference type="Proteomes" id="UP000612361"/>
    </source>
</evidence>
<dbReference type="Gene3D" id="3.10.310.10">
    <property type="entry name" value="Diaminopimelate Epimerase, Chain A, domain 1"/>
    <property type="match status" value="2"/>
</dbReference>
<dbReference type="RefSeq" id="WP_186880588.1">
    <property type="nucleotide sequence ID" value="NZ_JACOGG010000005.1"/>
</dbReference>
<protein>
    <submittedName>
        <fullName evidence="3">PhzF family phenazine biosynthesis protein</fullName>
    </submittedName>
</protein>
<evidence type="ECO:0000313" key="3">
    <source>
        <dbReference type="EMBL" id="MBC3934993.1"/>
    </source>
</evidence>
<organism evidence="3 4">
    <name type="scientific">Undibacterium rugosum</name>
    <dbReference type="NCBI Taxonomy" id="2762291"/>
    <lineage>
        <taxon>Bacteria</taxon>
        <taxon>Pseudomonadati</taxon>
        <taxon>Pseudomonadota</taxon>
        <taxon>Betaproteobacteria</taxon>
        <taxon>Burkholderiales</taxon>
        <taxon>Oxalobacteraceae</taxon>
        <taxon>Undibacterium</taxon>
    </lineage>
</organism>
<feature type="active site" evidence="2">
    <location>
        <position position="47"/>
    </location>
</feature>
<dbReference type="PANTHER" id="PTHR13774:SF32">
    <property type="entry name" value="ANTISENSE-ENHANCING SEQUENCE 1"/>
    <property type="match status" value="1"/>
</dbReference>
<evidence type="ECO:0000256" key="1">
    <source>
        <dbReference type="ARBA" id="ARBA00008270"/>
    </source>
</evidence>
<sequence length="290" mass="31519">MRDYAYRLLNVFAEATFGGNPLCVFEDGRGLSDTEMQALARQFNLSETVFLLPSDQADRHMRIFTPGTEMAFAGHPSVGSAAVVSEMLQTGSQLSLSCRAGIVPLQRNDAVWSFVAPKPAQITPCPASAAEMAPVLGLQAEDIVAEPLWVNTGSDQLLIAVNSAAALQQAGFRAELLARWPRSSLGRRTVFVFYIEQNSDHSVQGQAVIQARYFFERVDGGVGEDPATGSACANLGAWLRHQNMLSQQQYCVEQGVQMGRPSVLYLDISGQEKIRVGGKVIEIGRGRIQI</sequence>
<keyword evidence="4" id="KW-1185">Reference proteome</keyword>
<dbReference type="GO" id="GO:0016853">
    <property type="term" value="F:isomerase activity"/>
    <property type="evidence" value="ECO:0007669"/>
    <property type="project" value="TreeGrafter"/>
</dbReference>
<dbReference type="PIRSF" id="PIRSF016184">
    <property type="entry name" value="PhzC_PhzF"/>
    <property type="match status" value="1"/>
</dbReference>
<reference evidence="3" key="1">
    <citation type="submission" date="2020-08" db="EMBL/GenBank/DDBJ databases">
        <title>Novel species isolated from subtropical streams in China.</title>
        <authorList>
            <person name="Lu H."/>
        </authorList>
    </citation>
    <scope>NUCLEOTIDE SEQUENCE</scope>
    <source>
        <strain evidence="3">CY7W</strain>
    </source>
</reference>
<dbReference type="SUPFAM" id="SSF54506">
    <property type="entry name" value="Diaminopimelate epimerase-like"/>
    <property type="match status" value="1"/>
</dbReference>
<name>A0A923I7I0_9BURK</name>
<dbReference type="GO" id="GO:0005737">
    <property type="term" value="C:cytoplasm"/>
    <property type="evidence" value="ECO:0007669"/>
    <property type="project" value="TreeGrafter"/>
</dbReference>
<comment type="similarity">
    <text evidence="1">Belongs to the PhzF family.</text>
</comment>
<gene>
    <name evidence="3" type="ORF">H8K47_06440</name>
</gene>
<dbReference type="AlphaFoldDB" id="A0A923I7I0"/>